<keyword evidence="7" id="KW-0812">Transmembrane</keyword>
<dbReference type="InterPro" id="IPR004255">
    <property type="entry name" value="O-acyltransferase_WSD1_N"/>
</dbReference>
<keyword evidence="4" id="KW-0808">Transferase</keyword>
<keyword evidence="5" id="KW-0012">Acyltransferase</keyword>
<gene>
    <name evidence="9" type="ORF">AARE701A_LOCUS21402</name>
</gene>
<dbReference type="AlphaFoldDB" id="A0A8S2B2Q3"/>
<dbReference type="GO" id="GO:0004144">
    <property type="term" value="F:diacylglycerol O-acyltransferase activity"/>
    <property type="evidence" value="ECO:0007669"/>
    <property type="project" value="UniProtKB-EC"/>
</dbReference>
<dbReference type="GO" id="GO:0005886">
    <property type="term" value="C:plasma membrane"/>
    <property type="evidence" value="ECO:0007669"/>
    <property type="project" value="TreeGrafter"/>
</dbReference>
<dbReference type="PANTHER" id="PTHR31650">
    <property type="entry name" value="O-ACYLTRANSFERASE (WSD1-LIKE) FAMILY PROTEIN"/>
    <property type="match status" value="1"/>
</dbReference>
<keyword evidence="7" id="KW-0472">Membrane</keyword>
<dbReference type="EC" id="2.3.1.20" evidence="3"/>
<feature type="domain" description="O-acyltransferase WSD1-like N-terminal" evidence="8">
    <location>
        <begin position="96"/>
        <end position="260"/>
    </location>
</feature>
<proteinExistence type="predicted"/>
<evidence type="ECO:0000256" key="5">
    <source>
        <dbReference type="ARBA" id="ARBA00023315"/>
    </source>
</evidence>
<dbReference type="Pfam" id="PF03007">
    <property type="entry name" value="WS_DGAT_cat"/>
    <property type="match status" value="1"/>
</dbReference>
<sequence length="307" mass="34534">MTKEEVEEEPLSPMARLFQLQELDNCIVTMIGFKAKLSPDIILDDLKHNVYKHPRFCSKLSDDGARWIKTNVNVEDHVFVPDIDPHEINEDGDSFVDDYVSRLTLNPLDKARPLWEIHILNVKTSDAEAVGVMRCHHSLADGMSLMSLLVVCTRKSSDPEAFPTIPAIKRRGKTMSHPFSDKGWFLRLIFVIYSTLILIWNTIVDILLLLATALFLNDTETPLNEGAGVGNNLRRFYHRTVLLDDIKFVKNAMSMTINDVLLGVTQAALSRYLNQRYGDKDGEDGTTTSYLNNLPACGGYVGQGFGM</sequence>
<evidence type="ECO:0000256" key="1">
    <source>
        <dbReference type="ARBA" id="ARBA00004771"/>
    </source>
</evidence>
<keyword evidence="10" id="KW-1185">Reference proteome</keyword>
<evidence type="ECO:0000313" key="9">
    <source>
        <dbReference type="EMBL" id="CAE6238352.1"/>
    </source>
</evidence>
<organism evidence="9 10">
    <name type="scientific">Arabidopsis arenosa</name>
    <name type="common">Sand rock-cress</name>
    <name type="synonym">Cardaminopsis arenosa</name>
    <dbReference type="NCBI Taxonomy" id="38785"/>
    <lineage>
        <taxon>Eukaryota</taxon>
        <taxon>Viridiplantae</taxon>
        <taxon>Streptophyta</taxon>
        <taxon>Embryophyta</taxon>
        <taxon>Tracheophyta</taxon>
        <taxon>Spermatophyta</taxon>
        <taxon>Magnoliopsida</taxon>
        <taxon>eudicotyledons</taxon>
        <taxon>Gunneridae</taxon>
        <taxon>Pentapetalae</taxon>
        <taxon>rosids</taxon>
        <taxon>malvids</taxon>
        <taxon>Brassicales</taxon>
        <taxon>Brassicaceae</taxon>
        <taxon>Camelineae</taxon>
        <taxon>Arabidopsis</taxon>
    </lineage>
</organism>
<feature type="transmembrane region" description="Helical" evidence="7">
    <location>
        <begin position="184"/>
        <end position="216"/>
    </location>
</feature>
<comment type="pathway">
    <text evidence="1">Glycerolipid metabolism; triacylglycerol biosynthesis.</text>
</comment>
<comment type="catalytic activity">
    <reaction evidence="6">
        <text>an acyl-CoA + a 1,2-diacyl-sn-glycerol = a triacyl-sn-glycerol + CoA</text>
        <dbReference type="Rhea" id="RHEA:10868"/>
        <dbReference type="ChEBI" id="CHEBI:17815"/>
        <dbReference type="ChEBI" id="CHEBI:57287"/>
        <dbReference type="ChEBI" id="CHEBI:58342"/>
        <dbReference type="ChEBI" id="CHEBI:64615"/>
        <dbReference type="EC" id="2.3.1.20"/>
    </reaction>
</comment>
<name>A0A8S2B2Q3_ARAAE</name>
<evidence type="ECO:0000256" key="3">
    <source>
        <dbReference type="ARBA" id="ARBA00013244"/>
    </source>
</evidence>
<dbReference type="PANTHER" id="PTHR31650:SF44">
    <property type="entry name" value="WAX ESTER SYNTHASE_DIACYLGLYCEROL ACYLTRANSFERASE 10-RELATED"/>
    <property type="match status" value="1"/>
</dbReference>
<reference evidence="9" key="1">
    <citation type="submission" date="2021-01" db="EMBL/GenBank/DDBJ databases">
        <authorList>
            <person name="Bezrukov I."/>
        </authorList>
    </citation>
    <scope>NUCLEOTIDE SEQUENCE</scope>
</reference>
<dbReference type="SUPFAM" id="SSF52777">
    <property type="entry name" value="CoA-dependent acyltransferases"/>
    <property type="match status" value="1"/>
</dbReference>
<comment type="pathway">
    <text evidence="2">Lipid metabolism.</text>
</comment>
<evidence type="ECO:0000256" key="6">
    <source>
        <dbReference type="ARBA" id="ARBA00048109"/>
    </source>
</evidence>
<protein>
    <recommendedName>
        <fullName evidence="3">diacylglycerol O-acyltransferase</fullName>
        <ecNumber evidence="3">2.3.1.20</ecNumber>
    </recommendedName>
</protein>
<evidence type="ECO:0000313" key="10">
    <source>
        <dbReference type="Proteomes" id="UP000682877"/>
    </source>
</evidence>
<evidence type="ECO:0000256" key="4">
    <source>
        <dbReference type="ARBA" id="ARBA00022679"/>
    </source>
</evidence>
<accession>A0A8S2B2Q3</accession>
<keyword evidence="7" id="KW-1133">Transmembrane helix</keyword>
<evidence type="ECO:0000259" key="8">
    <source>
        <dbReference type="Pfam" id="PF03007"/>
    </source>
</evidence>
<dbReference type="Proteomes" id="UP000682877">
    <property type="component" value="Chromosome 8"/>
</dbReference>
<evidence type="ECO:0000256" key="7">
    <source>
        <dbReference type="SAM" id="Phobius"/>
    </source>
</evidence>
<dbReference type="InterPro" id="IPR045034">
    <property type="entry name" value="O-acyltransferase_WSD1-like"/>
</dbReference>
<evidence type="ECO:0000256" key="2">
    <source>
        <dbReference type="ARBA" id="ARBA00005189"/>
    </source>
</evidence>
<dbReference type="GO" id="GO:0019432">
    <property type="term" value="P:triglyceride biosynthetic process"/>
    <property type="evidence" value="ECO:0007669"/>
    <property type="project" value="TreeGrafter"/>
</dbReference>
<dbReference type="EMBL" id="LR999458">
    <property type="protein sequence ID" value="CAE6238352.1"/>
    <property type="molecule type" value="Genomic_DNA"/>
</dbReference>